<keyword evidence="2" id="KW-1185">Reference proteome</keyword>
<accession>A0AAP0KNK8</accession>
<dbReference type="AlphaFoldDB" id="A0AAP0KNK8"/>
<comment type="caution">
    <text evidence="1">The sequence shown here is derived from an EMBL/GenBank/DDBJ whole genome shotgun (WGS) entry which is preliminary data.</text>
</comment>
<protein>
    <submittedName>
        <fullName evidence="1">Uncharacterized protein</fullName>
    </submittedName>
</protein>
<organism evidence="1 2">
    <name type="scientific">Stephania japonica</name>
    <dbReference type="NCBI Taxonomy" id="461633"/>
    <lineage>
        <taxon>Eukaryota</taxon>
        <taxon>Viridiplantae</taxon>
        <taxon>Streptophyta</taxon>
        <taxon>Embryophyta</taxon>
        <taxon>Tracheophyta</taxon>
        <taxon>Spermatophyta</taxon>
        <taxon>Magnoliopsida</taxon>
        <taxon>Ranunculales</taxon>
        <taxon>Menispermaceae</taxon>
        <taxon>Menispermoideae</taxon>
        <taxon>Cissampelideae</taxon>
        <taxon>Stephania</taxon>
    </lineage>
</organism>
<sequence length="83" mass="9641">MSVLIFIHFINHHQHQTLERGGDLGKVSPLPLETWWVFFIVEKQVLSCENYPGKWIPSFVIRSGKGMFGNEFHPSFSICQRLP</sequence>
<name>A0AAP0KNK8_9MAGN</name>
<evidence type="ECO:0000313" key="2">
    <source>
        <dbReference type="Proteomes" id="UP001417504"/>
    </source>
</evidence>
<reference evidence="1 2" key="1">
    <citation type="submission" date="2024-01" db="EMBL/GenBank/DDBJ databases">
        <title>Genome assemblies of Stephania.</title>
        <authorList>
            <person name="Yang L."/>
        </authorList>
    </citation>
    <scope>NUCLEOTIDE SEQUENCE [LARGE SCALE GENOMIC DNA]</scope>
    <source>
        <strain evidence="1">QJT</strain>
        <tissue evidence="1">Leaf</tissue>
    </source>
</reference>
<evidence type="ECO:0000313" key="1">
    <source>
        <dbReference type="EMBL" id="KAK9155028.1"/>
    </source>
</evidence>
<dbReference type="Proteomes" id="UP001417504">
    <property type="component" value="Unassembled WGS sequence"/>
</dbReference>
<dbReference type="EMBL" id="JBBNAE010000001">
    <property type="protein sequence ID" value="KAK9155028.1"/>
    <property type="molecule type" value="Genomic_DNA"/>
</dbReference>
<gene>
    <name evidence="1" type="ORF">Sjap_002508</name>
</gene>
<proteinExistence type="predicted"/>